<evidence type="ECO:0000256" key="3">
    <source>
        <dbReference type="ARBA" id="ARBA00022448"/>
    </source>
</evidence>
<dbReference type="PANTHER" id="PTHR48022">
    <property type="entry name" value="PLASTIDIC GLUCOSE TRANSPORTER 4"/>
    <property type="match status" value="1"/>
</dbReference>
<evidence type="ECO:0000256" key="1">
    <source>
        <dbReference type="ARBA" id="ARBA00004141"/>
    </source>
</evidence>
<accession>A0A9P6CX02</accession>
<keyword evidence="11" id="KW-1185">Reference proteome</keyword>
<sequence>MNQAALEKVTFIPRSSKIISFLLITCSCITSTTFGYDASMINGLNILPSYSNYFHLNTATLALNTASIWIGGCLASFCYGQFTDYIGRRPALFWAALITVLAVVLQTAAQNVAMFVVARIMIGFGTTASGVCGPVYLAETLPFQRRAWGLGVFNDFYYVGGLIAAGVTFGTAGLNSTWAWRIPSAIQGVFSVLCIVIIPFIPESPRWLIYQMQHEAALEVVALMYASGDRSDALVTAQYKEIVDTIDYEKNVGETLSMMQLVKTPSARKRVTLAVSAAVFSTIAGNVIASYYLGTMLDNAGITNSTTQLEINIILNAWCLVCSILGTYLADRMGRKSLGILSQTLLTIFLFLVGALTKIYGNSTFNPGIYATVAMLFLFQGSYSIGWTPLLYLYPPEVMNYSIRANGMGVFQFALNATALWAVFAFPFALVAIGWKTYMINGAWDVVIIGLMAWYWVETKGTSLEEVDKIIDGEKHSDVPDLVSIIKGKTMYVYTTEMEMEK</sequence>
<dbReference type="InterPro" id="IPR020846">
    <property type="entry name" value="MFS_dom"/>
</dbReference>
<evidence type="ECO:0000256" key="4">
    <source>
        <dbReference type="ARBA" id="ARBA00022692"/>
    </source>
</evidence>
<evidence type="ECO:0000256" key="2">
    <source>
        <dbReference type="ARBA" id="ARBA00010992"/>
    </source>
</evidence>
<organism evidence="10 11">
    <name type="scientific">Pholiota conissans</name>
    <dbReference type="NCBI Taxonomy" id="109636"/>
    <lineage>
        <taxon>Eukaryota</taxon>
        <taxon>Fungi</taxon>
        <taxon>Dikarya</taxon>
        <taxon>Basidiomycota</taxon>
        <taxon>Agaricomycotina</taxon>
        <taxon>Agaricomycetes</taxon>
        <taxon>Agaricomycetidae</taxon>
        <taxon>Agaricales</taxon>
        <taxon>Agaricineae</taxon>
        <taxon>Strophariaceae</taxon>
        <taxon>Pholiota</taxon>
    </lineage>
</organism>
<dbReference type="Pfam" id="PF00083">
    <property type="entry name" value="Sugar_tr"/>
    <property type="match status" value="1"/>
</dbReference>
<dbReference type="SUPFAM" id="SSF103473">
    <property type="entry name" value="MFS general substrate transporter"/>
    <property type="match status" value="1"/>
</dbReference>
<dbReference type="GO" id="GO:0016020">
    <property type="term" value="C:membrane"/>
    <property type="evidence" value="ECO:0007669"/>
    <property type="project" value="UniProtKB-SubCell"/>
</dbReference>
<dbReference type="Proteomes" id="UP000807469">
    <property type="component" value="Unassembled WGS sequence"/>
</dbReference>
<comment type="catalytic activity">
    <reaction evidence="7">
        <text>myo-inositol(out) + H(+)(out) = myo-inositol(in) + H(+)(in)</text>
        <dbReference type="Rhea" id="RHEA:60364"/>
        <dbReference type="ChEBI" id="CHEBI:15378"/>
        <dbReference type="ChEBI" id="CHEBI:17268"/>
    </reaction>
</comment>
<keyword evidence="6 8" id="KW-0472">Membrane</keyword>
<evidence type="ECO:0000256" key="5">
    <source>
        <dbReference type="ARBA" id="ARBA00022989"/>
    </source>
</evidence>
<evidence type="ECO:0000256" key="7">
    <source>
        <dbReference type="ARBA" id="ARBA00049119"/>
    </source>
</evidence>
<dbReference type="OrthoDB" id="6133115at2759"/>
<comment type="similarity">
    <text evidence="2">Belongs to the major facilitator superfamily. Sugar transporter (TC 2.A.1.1) family.</text>
</comment>
<dbReference type="InterPro" id="IPR050360">
    <property type="entry name" value="MFS_Sugar_Transporters"/>
</dbReference>
<feature type="transmembrane region" description="Helical" evidence="8">
    <location>
        <begin position="369"/>
        <end position="393"/>
    </location>
</feature>
<dbReference type="FunFam" id="1.20.1250.20:FF:000134">
    <property type="entry name" value="MFS sugar transporter protein"/>
    <property type="match status" value="1"/>
</dbReference>
<feature type="transmembrane region" description="Helical" evidence="8">
    <location>
        <begin position="313"/>
        <end position="330"/>
    </location>
</feature>
<evidence type="ECO:0000313" key="10">
    <source>
        <dbReference type="EMBL" id="KAF9483516.1"/>
    </source>
</evidence>
<keyword evidence="4 8" id="KW-0812">Transmembrane</keyword>
<comment type="caution">
    <text evidence="10">The sequence shown here is derived from an EMBL/GenBank/DDBJ whole genome shotgun (WGS) entry which is preliminary data.</text>
</comment>
<feature type="domain" description="Major facilitator superfamily (MFS) profile" evidence="9">
    <location>
        <begin position="23"/>
        <end position="460"/>
    </location>
</feature>
<dbReference type="Gene3D" id="1.20.1250.20">
    <property type="entry name" value="MFS general substrate transporter like domains"/>
    <property type="match status" value="1"/>
</dbReference>
<evidence type="ECO:0000313" key="11">
    <source>
        <dbReference type="Proteomes" id="UP000807469"/>
    </source>
</evidence>
<feature type="transmembrane region" description="Helical" evidence="8">
    <location>
        <begin position="337"/>
        <end position="357"/>
    </location>
</feature>
<dbReference type="PROSITE" id="PS50850">
    <property type="entry name" value="MFS"/>
    <property type="match status" value="1"/>
</dbReference>
<feature type="transmembrane region" description="Helical" evidence="8">
    <location>
        <begin position="413"/>
        <end position="433"/>
    </location>
</feature>
<dbReference type="InterPro" id="IPR003663">
    <property type="entry name" value="Sugar/inositol_transpt"/>
</dbReference>
<feature type="transmembrane region" description="Helical" evidence="8">
    <location>
        <begin position="180"/>
        <end position="201"/>
    </location>
</feature>
<dbReference type="InterPro" id="IPR036259">
    <property type="entry name" value="MFS_trans_sf"/>
</dbReference>
<dbReference type="EMBL" id="MU155153">
    <property type="protein sequence ID" value="KAF9483516.1"/>
    <property type="molecule type" value="Genomic_DNA"/>
</dbReference>
<keyword evidence="10" id="KW-0762">Sugar transport</keyword>
<feature type="transmembrane region" description="Helical" evidence="8">
    <location>
        <begin position="56"/>
        <end position="79"/>
    </location>
</feature>
<dbReference type="GO" id="GO:0005351">
    <property type="term" value="F:carbohydrate:proton symporter activity"/>
    <property type="evidence" value="ECO:0007669"/>
    <property type="project" value="TreeGrafter"/>
</dbReference>
<dbReference type="PRINTS" id="PR00171">
    <property type="entry name" value="SUGRTRNSPORT"/>
</dbReference>
<feature type="transmembrane region" description="Helical" evidence="8">
    <location>
        <begin position="18"/>
        <end position="36"/>
    </location>
</feature>
<feature type="transmembrane region" description="Helical" evidence="8">
    <location>
        <begin position="115"/>
        <end position="136"/>
    </location>
</feature>
<evidence type="ECO:0000256" key="8">
    <source>
        <dbReference type="SAM" id="Phobius"/>
    </source>
</evidence>
<feature type="transmembrane region" description="Helical" evidence="8">
    <location>
        <begin position="91"/>
        <end position="109"/>
    </location>
</feature>
<name>A0A9P6CX02_9AGAR</name>
<gene>
    <name evidence="10" type="ORF">BDN70DRAFT_873829</name>
</gene>
<reference evidence="10" key="1">
    <citation type="submission" date="2020-11" db="EMBL/GenBank/DDBJ databases">
        <authorList>
            <consortium name="DOE Joint Genome Institute"/>
            <person name="Ahrendt S."/>
            <person name="Riley R."/>
            <person name="Andreopoulos W."/>
            <person name="Labutti K."/>
            <person name="Pangilinan J."/>
            <person name="Ruiz-Duenas F.J."/>
            <person name="Barrasa J.M."/>
            <person name="Sanchez-Garcia M."/>
            <person name="Camarero S."/>
            <person name="Miyauchi S."/>
            <person name="Serrano A."/>
            <person name="Linde D."/>
            <person name="Babiker R."/>
            <person name="Drula E."/>
            <person name="Ayuso-Fernandez I."/>
            <person name="Pacheco R."/>
            <person name="Padilla G."/>
            <person name="Ferreira P."/>
            <person name="Barriuso J."/>
            <person name="Kellner H."/>
            <person name="Castanera R."/>
            <person name="Alfaro M."/>
            <person name="Ramirez L."/>
            <person name="Pisabarro A.G."/>
            <person name="Kuo A."/>
            <person name="Tritt A."/>
            <person name="Lipzen A."/>
            <person name="He G."/>
            <person name="Yan M."/>
            <person name="Ng V."/>
            <person name="Cullen D."/>
            <person name="Martin F."/>
            <person name="Rosso M.-N."/>
            <person name="Henrissat B."/>
            <person name="Hibbett D."/>
            <person name="Martinez A.T."/>
            <person name="Grigoriev I.V."/>
        </authorList>
    </citation>
    <scope>NUCLEOTIDE SEQUENCE</scope>
    <source>
        <strain evidence="10">CIRM-BRFM 674</strain>
    </source>
</reference>
<dbReference type="PANTHER" id="PTHR48022:SF31">
    <property type="entry name" value="HEXOSE TRANSPORTER"/>
    <property type="match status" value="1"/>
</dbReference>
<keyword evidence="3" id="KW-0813">Transport</keyword>
<dbReference type="AlphaFoldDB" id="A0A9P6CX02"/>
<feature type="transmembrane region" description="Helical" evidence="8">
    <location>
        <begin position="439"/>
        <end position="457"/>
    </location>
</feature>
<feature type="transmembrane region" description="Helical" evidence="8">
    <location>
        <begin position="271"/>
        <end position="293"/>
    </location>
</feature>
<evidence type="ECO:0000259" key="9">
    <source>
        <dbReference type="PROSITE" id="PS50850"/>
    </source>
</evidence>
<feature type="transmembrane region" description="Helical" evidence="8">
    <location>
        <begin position="156"/>
        <end position="174"/>
    </location>
</feature>
<evidence type="ECO:0000256" key="6">
    <source>
        <dbReference type="ARBA" id="ARBA00023136"/>
    </source>
</evidence>
<protein>
    <submittedName>
        <fullName evidence="10">MFS sugar transporter-like protein</fullName>
    </submittedName>
</protein>
<keyword evidence="5 8" id="KW-1133">Transmembrane helix</keyword>
<proteinExistence type="inferred from homology"/>
<comment type="subcellular location">
    <subcellularLocation>
        <location evidence="1">Membrane</location>
        <topology evidence="1">Multi-pass membrane protein</topology>
    </subcellularLocation>
</comment>
<dbReference type="InterPro" id="IPR005828">
    <property type="entry name" value="MFS_sugar_transport-like"/>
</dbReference>